<organism evidence="1">
    <name type="scientific">Arundo donax</name>
    <name type="common">Giant reed</name>
    <name type="synonym">Donax arundinaceus</name>
    <dbReference type="NCBI Taxonomy" id="35708"/>
    <lineage>
        <taxon>Eukaryota</taxon>
        <taxon>Viridiplantae</taxon>
        <taxon>Streptophyta</taxon>
        <taxon>Embryophyta</taxon>
        <taxon>Tracheophyta</taxon>
        <taxon>Spermatophyta</taxon>
        <taxon>Magnoliopsida</taxon>
        <taxon>Liliopsida</taxon>
        <taxon>Poales</taxon>
        <taxon>Poaceae</taxon>
        <taxon>PACMAD clade</taxon>
        <taxon>Arundinoideae</taxon>
        <taxon>Arundineae</taxon>
        <taxon>Arundo</taxon>
    </lineage>
</organism>
<reference evidence="1" key="2">
    <citation type="journal article" date="2015" name="Data Brief">
        <title>Shoot transcriptome of the giant reed, Arundo donax.</title>
        <authorList>
            <person name="Barrero R.A."/>
            <person name="Guerrero F.D."/>
            <person name="Moolhuijzen P."/>
            <person name="Goolsby J.A."/>
            <person name="Tidwell J."/>
            <person name="Bellgard S.E."/>
            <person name="Bellgard M.I."/>
        </authorList>
    </citation>
    <scope>NUCLEOTIDE SEQUENCE</scope>
    <source>
        <tissue evidence="1">Shoot tissue taken approximately 20 cm above the soil surface</tissue>
    </source>
</reference>
<proteinExistence type="predicted"/>
<reference evidence="1" key="1">
    <citation type="submission" date="2014-09" db="EMBL/GenBank/DDBJ databases">
        <authorList>
            <person name="Magalhaes I.L.F."/>
            <person name="Oliveira U."/>
            <person name="Santos F.R."/>
            <person name="Vidigal T.H.D.A."/>
            <person name="Brescovit A.D."/>
            <person name="Santos A.J."/>
        </authorList>
    </citation>
    <scope>NUCLEOTIDE SEQUENCE</scope>
    <source>
        <tissue evidence="1">Shoot tissue taken approximately 20 cm above the soil surface</tissue>
    </source>
</reference>
<name>A0A0A8YXU3_ARUDO</name>
<accession>A0A0A8YXU3</accession>
<evidence type="ECO:0000313" key="1">
    <source>
        <dbReference type="EMBL" id="JAD29305.1"/>
    </source>
</evidence>
<sequence>MATTMQGSILKTHMLPRMMRCGNDQE</sequence>
<dbReference type="EMBL" id="GBRH01268590">
    <property type="protein sequence ID" value="JAD29305.1"/>
    <property type="molecule type" value="Transcribed_RNA"/>
</dbReference>
<dbReference type="AlphaFoldDB" id="A0A0A8YXU3"/>
<protein>
    <submittedName>
        <fullName evidence="1">Uncharacterized protein</fullName>
    </submittedName>
</protein>